<feature type="domain" description="Methyltransferase small" evidence="1">
    <location>
        <begin position="19"/>
        <end position="155"/>
    </location>
</feature>
<evidence type="ECO:0000313" key="2">
    <source>
        <dbReference type="EMBL" id="UQS87508.1"/>
    </source>
</evidence>
<dbReference type="Pfam" id="PF05175">
    <property type="entry name" value="MTS"/>
    <property type="match status" value="1"/>
</dbReference>
<dbReference type="PANTHER" id="PTHR47739:SF1">
    <property type="entry name" value="TRNA1(VAL) (ADENINE(37)-N6)-METHYLTRANSFERASE"/>
    <property type="match status" value="1"/>
</dbReference>
<dbReference type="GO" id="GO:0008170">
    <property type="term" value="F:N-methyltransferase activity"/>
    <property type="evidence" value="ECO:0007669"/>
    <property type="project" value="UniProtKB-ARBA"/>
</dbReference>
<dbReference type="GO" id="GO:0032259">
    <property type="term" value="P:methylation"/>
    <property type="evidence" value="ECO:0007669"/>
    <property type="project" value="InterPro"/>
</dbReference>
<gene>
    <name evidence="2" type="ORF">MOO44_06260</name>
</gene>
<dbReference type="InterPro" id="IPR007848">
    <property type="entry name" value="Small_mtfrase_dom"/>
</dbReference>
<reference evidence="2" key="1">
    <citation type="journal article" date="2022" name="Int. J. Syst. Evol. Microbiol.">
        <title>Apilactobacillus apisilvae sp. nov., Nicolia spurrieriana gen. nov. sp. nov., Bombilactobacillus folatiphilus sp. nov. and Bombilactobacillus thymidiniphilus sp. nov., four new lactic acid bacterial isolates from stingless bees Tetragonula carbonaria and Austroplebeia australis.</title>
        <authorList>
            <person name="Oliphant S.A."/>
            <person name="Watson-Haigh N.S."/>
            <person name="Sumby K.M."/>
            <person name="Gardner J."/>
            <person name="Groom S."/>
            <person name="Jiranek V."/>
        </authorList>
    </citation>
    <scope>NUCLEOTIDE SEQUENCE</scope>
    <source>
        <strain evidence="2">SGEP1_A5</strain>
    </source>
</reference>
<dbReference type="AlphaFoldDB" id="A0A976X5Z0"/>
<dbReference type="EMBL" id="CP093361">
    <property type="protein sequence ID" value="UQS87508.1"/>
    <property type="molecule type" value="Genomic_DNA"/>
</dbReference>
<dbReference type="GO" id="GO:0008757">
    <property type="term" value="F:S-adenosylmethionine-dependent methyltransferase activity"/>
    <property type="evidence" value="ECO:0007669"/>
    <property type="project" value="UniProtKB-ARBA"/>
</dbReference>
<accession>A0A976X5Z0</accession>
<evidence type="ECO:0000313" key="3">
    <source>
        <dbReference type="Proteomes" id="UP000831181"/>
    </source>
</evidence>
<dbReference type="CDD" id="cd02440">
    <property type="entry name" value="AdoMet_MTases"/>
    <property type="match status" value="1"/>
</dbReference>
<organism evidence="2 3">
    <name type="scientific">Nicoliella spurrieriana</name>
    <dbReference type="NCBI Taxonomy" id="2925830"/>
    <lineage>
        <taxon>Bacteria</taxon>
        <taxon>Bacillati</taxon>
        <taxon>Bacillota</taxon>
        <taxon>Bacilli</taxon>
        <taxon>Lactobacillales</taxon>
        <taxon>Lactobacillaceae</taxon>
        <taxon>Nicoliella</taxon>
    </lineage>
</organism>
<dbReference type="KEGG" id="lbe:MOO44_06260"/>
<dbReference type="PROSITE" id="PS00092">
    <property type="entry name" value="N6_MTASE"/>
    <property type="match status" value="1"/>
</dbReference>
<dbReference type="InterPro" id="IPR002052">
    <property type="entry name" value="DNA_methylase_N6_adenine_CS"/>
</dbReference>
<dbReference type="PANTHER" id="PTHR47739">
    <property type="entry name" value="TRNA1(VAL) (ADENINE(37)-N6)-METHYLTRANSFERASE"/>
    <property type="match status" value="1"/>
</dbReference>
<keyword evidence="3" id="KW-1185">Reference proteome</keyword>
<dbReference type="RefSeq" id="WP_260116295.1">
    <property type="nucleotide sequence ID" value="NZ_CP093361.1"/>
</dbReference>
<protein>
    <submittedName>
        <fullName evidence="2">tRNA1(Val) (Adenine(37)-N6)-methyltransferase</fullName>
    </submittedName>
</protein>
<proteinExistence type="predicted"/>
<dbReference type="SUPFAM" id="SSF53335">
    <property type="entry name" value="S-adenosyl-L-methionine-dependent methyltransferases"/>
    <property type="match status" value="1"/>
</dbReference>
<name>A0A976X5Z0_9LACO</name>
<dbReference type="Proteomes" id="UP000831181">
    <property type="component" value="Chromosome"/>
</dbReference>
<dbReference type="Gene3D" id="3.40.50.150">
    <property type="entry name" value="Vaccinia Virus protein VP39"/>
    <property type="match status" value="1"/>
</dbReference>
<sequence length="250" mass="28204">MKVELNESERIDQLYSQKIKVIQNPNVFSFSLDAILLANFAAIPKSVNTRVVDLCAGNGAVGLFAAHKTNGQFSEVEIQPKLADMAQRSVDLNDLSDRFTVYNTDIKDVYNYINHDSTDVVICNPPYFANSENSHKNSNQYLAIARHEIKTNLNMVLSITSGLLKTNGRCYFVYRPDRLLELLDKMSLNRLVPKEIQFIYPRIDRDANMILVSGIKDGRPGGLKVKAPITVYQGHGNQYTEQISRVLYGK</sequence>
<dbReference type="GO" id="GO:0003676">
    <property type="term" value="F:nucleic acid binding"/>
    <property type="evidence" value="ECO:0007669"/>
    <property type="project" value="InterPro"/>
</dbReference>
<dbReference type="InterPro" id="IPR029063">
    <property type="entry name" value="SAM-dependent_MTases_sf"/>
</dbReference>
<evidence type="ECO:0000259" key="1">
    <source>
        <dbReference type="Pfam" id="PF05175"/>
    </source>
</evidence>
<dbReference type="InterPro" id="IPR050210">
    <property type="entry name" value="tRNA_Adenine-N(6)_MTase"/>
</dbReference>